<evidence type="ECO:0000259" key="1">
    <source>
        <dbReference type="SMART" id="SM00849"/>
    </source>
</evidence>
<reference evidence="2 3" key="1">
    <citation type="submission" date="2014-03" db="EMBL/GenBank/DDBJ databases">
        <title>Draft Genome Sequences of 13 Willow Endophytes.</title>
        <authorList>
            <person name="Gan H.Y."/>
            <person name="Gan H.M."/>
            <person name="Savka M.A."/>
            <person name="Hudson A.O."/>
        </authorList>
    </citation>
    <scope>NUCLEOTIDE SEQUENCE [LARGE SCALE GENOMIC DNA]</scope>
    <source>
        <strain evidence="2 3">RIT293</strain>
    </source>
</reference>
<name>A0A031FQB7_9MICO</name>
<dbReference type="eggNOG" id="COG0491">
    <property type="taxonomic scope" value="Bacteria"/>
</dbReference>
<dbReference type="SUPFAM" id="SSF56281">
    <property type="entry name" value="Metallo-hydrolase/oxidoreductase"/>
    <property type="match status" value="1"/>
</dbReference>
<dbReference type="InterPro" id="IPR036866">
    <property type="entry name" value="RibonucZ/Hydroxyglut_hydro"/>
</dbReference>
<dbReference type="AlphaFoldDB" id="A0A031FQB7"/>
<dbReference type="EMBL" id="JFYO01000006">
    <property type="protein sequence ID" value="EZP26773.1"/>
    <property type="molecule type" value="Genomic_DNA"/>
</dbReference>
<dbReference type="PANTHER" id="PTHR42951">
    <property type="entry name" value="METALLO-BETA-LACTAMASE DOMAIN-CONTAINING"/>
    <property type="match status" value="1"/>
</dbReference>
<dbReference type="PATRIC" id="fig|273677.3.peg.1956"/>
<dbReference type="Proteomes" id="UP000024001">
    <property type="component" value="Unassembled WGS sequence"/>
</dbReference>
<accession>A0A031FQB7</accession>
<gene>
    <name evidence="2" type="ORF">BW34_01974</name>
</gene>
<proteinExistence type="predicted"/>
<dbReference type="Gene3D" id="3.60.15.10">
    <property type="entry name" value="Ribonuclease Z/Hydroxyacylglutathione hydrolase-like"/>
    <property type="match status" value="1"/>
</dbReference>
<organism evidence="2 3">
    <name type="scientific">Microbacterium oleivorans</name>
    <dbReference type="NCBI Taxonomy" id="273677"/>
    <lineage>
        <taxon>Bacteria</taxon>
        <taxon>Bacillati</taxon>
        <taxon>Actinomycetota</taxon>
        <taxon>Actinomycetes</taxon>
        <taxon>Micrococcales</taxon>
        <taxon>Microbacteriaceae</taxon>
        <taxon>Microbacterium</taxon>
    </lineage>
</organism>
<comment type="caution">
    <text evidence="2">The sequence shown here is derived from an EMBL/GenBank/DDBJ whole genome shotgun (WGS) entry which is preliminary data.</text>
</comment>
<dbReference type="OrthoDB" id="2273115at2"/>
<dbReference type="RefSeq" id="WP_036311958.1">
    <property type="nucleotide sequence ID" value="NZ_JFYO01000006.1"/>
</dbReference>
<dbReference type="SMART" id="SM00849">
    <property type="entry name" value="Lactamase_B"/>
    <property type="match status" value="1"/>
</dbReference>
<dbReference type="InterPro" id="IPR050855">
    <property type="entry name" value="NDM-1-like"/>
</dbReference>
<feature type="domain" description="Metallo-beta-lactamase" evidence="1">
    <location>
        <begin position="18"/>
        <end position="202"/>
    </location>
</feature>
<keyword evidence="3" id="KW-1185">Reference proteome</keyword>
<dbReference type="InterPro" id="IPR001279">
    <property type="entry name" value="Metallo-B-lactamas"/>
</dbReference>
<sequence>MALDFTVLDLDFPVGSKNKAATLVTGDTEAVLVDAGFTRADGHRLVAAVLDSGKTLTTVFVSHADPDFYFGLEVIADTFPGARILATPIVIDHIQKSFEGKLKAWSALGANLPTRLVEMTPFTDDAIVVEEERLELRGGSEILPDRQYLWNETHRAILGGVLLFQQEHVWTADTSTPEQRAAWIALLDGMQALAPELVVAGHRLPGTAADVSAIEYTRTYLQAFEEIVAASADAAAVTEALVGRYPSSGMLIAAQIGPKVAKGEMTWG</sequence>
<dbReference type="Pfam" id="PF00753">
    <property type="entry name" value="Lactamase_B"/>
    <property type="match status" value="1"/>
</dbReference>
<dbReference type="PANTHER" id="PTHR42951:SF14">
    <property type="entry name" value="METALLO-BETA-LACTAMASE SUPERFAMILY PROTEIN"/>
    <property type="match status" value="1"/>
</dbReference>
<dbReference type="CDD" id="cd07739">
    <property type="entry name" value="metallo-hydrolase-like_MBL-fold"/>
    <property type="match status" value="1"/>
</dbReference>
<protein>
    <submittedName>
        <fullName evidence="2">Arsenate reductase, glutaredoxin family</fullName>
    </submittedName>
</protein>
<evidence type="ECO:0000313" key="2">
    <source>
        <dbReference type="EMBL" id="EZP26773.1"/>
    </source>
</evidence>
<evidence type="ECO:0000313" key="3">
    <source>
        <dbReference type="Proteomes" id="UP000024001"/>
    </source>
</evidence>